<keyword evidence="3" id="KW-1185">Reference proteome</keyword>
<dbReference type="AlphaFoldDB" id="A0ABD2Z5U3"/>
<dbReference type="EMBL" id="JBJUIK010000011">
    <property type="protein sequence ID" value="KAL3514858.1"/>
    <property type="molecule type" value="Genomic_DNA"/>
</dbReference>
<evidence type="ECO:0000313" key="3">
    <source>
        <dbReference type="Proteomes" id="UP001630127"/>
    </source>
</evidence>
<accession>A0ABD2Z5U3</accession>
<evidence type="ECO:0000313" key="2">
    <source>
        <dbReference type="EMBL" id="KAL3514858.1"/>
    </source>
</evidence>
<dbReference type="Pfam" id="PF08142">
    <property type="entry name" value="AARP2CN"/>
    <property type="match status" value="1"/>
</dbReference>
<comment type="caution">
    <text evidence="2">The sequence shown here is derived from an EMBL/GenBank/DDBJ whole genome shotgun (WGS) entry which is preliminary data.</text>
</comment>
<gene>
    <name evidence="2" type="ORF">ACH5RR_027575</name>
</gene>
<proteinExistence type="predicted"/>
<protein>
    <recommendedName>
        <fullName evidence="1">AARP2CN domain-containing protein</fullName>
    </recommendedName>
</protein>
<reference evidence="2 3" key="1">
    <citation type="submission" date="2024-11" db="EMBL/GenBank/DDBJ databases">
        <title>A near-complete genome assembly of Cinchona calisaya.</title>
        <authorList>
            <person name="Lian D.C."/>
            <person name="Zhao X.W."/>
            <person name="Wei L."/>
        </authorList>
    </citation>
    <scope>NUCLEOTIDE SEQUENCE [LARGE SCALE GENOMIC DNA]</scope>
    <source>
        <tissue evidence="2">Nenye</tissue>
    </source>
</reference>
<evidence type="ECO:0000259" key="1">
    <source>
        <dbReference type="Pfam" id="PF08142"/>
    </source>
</evidence>
<dbReference type="InterPro" id="IPR039761">
    <property type="entry name" value="Bms1/Tsr1"/>
</dbReference>
<organism evidence="2 3">
    <name type="scientific">Cinchona calisaya</name>
    <dbReference type="NCBI Taxonomy" id="153742"/>
    <lineage>
        <taxon>Eukaryota</taxon>
        <taxon>Viridiplantae</taxon>
        <taxon>Streptophyta</taxon>
        <taxon>Embryophyta</taxon>
        <taxon>Tracheophyta</taxon>
        <taxon>Spermatophyta</taxon>
        <taxon>Magnoliopsida</taxon>
        <taxon>eudicotyledons</taxon>
        <taxon>Gunneridae</taxon>
        <taxon>Pentapetalae</taxon>
        <taxon>asterids</taxon>
        <taxon>lamiids</taxon>
        <taxon>Gentianales</taxon>
        <taxon>Rubiaceae</taxon>
        <taxon>Cinchonoideae</taxon>
        <taxon>Cinchoneae</taxon>
        <taxon>Cinchona</taxon>
    </lineage>
</organism>
<name>A0ABD2Z5U3_9GENT</name>
<dbReference type="PANTHER" id="PTHR12858:SF1">
    <property type="entry name" value="PRE-RRNA-PROCESSING PROTEIN TSR1 HOMOLOG"/>
    <property type="match status" value="1"/>
</dbReference>
<dbReference type="InterPro" id="IPR012948">
    <property type="entry name" value="AARP2CN"/>
</dbReference>
<dbReference type="Proteomes" id="UP001630127">
    <property type="component" value="Unassembled WGS sequence"/>
</dbReference>
<feature type="domain" description="AARP2CN" evidence="1">
    <location>
        <begin position="23"/>
        <end position="45"/>
    </location>
</feature>
<sequence>MWLFKEQRLTVPHWRNQRPNLVAQKVHVSGAGDFQLSKIELLKDPCPLNVRKGGDSLDSDDNGMQVMRCLPDAVKQEPLLVENTPDPFPGEQYLFSLCQFKFRDWR</sequence>
<dbReference type="PANTHER" id="PTHR12858">
    <property type="entry name" value="RIBOSOME BIOGENESIS PROTEIN"/>
    <property type="match status" value="1"/>
</dbReference>